<comment type="caution">
    <text evidence="2">The sequence shown here is derived from an EMBL/GenBank/DDBJ whole genome shotgun (WGS) entry which is preliminary data.</text>
</comment>
<dbReference type="InterPro" id="IPR038726">
    <property type="entry name" value="PDDEXK_AddAB-type"/>
</dbReference>
<evidence type="ECO:0000313" key="3">
    <source>
        <dbReference type="Proteomes" id="UP000178869"/>
    </source>
</evidence>
<gene>
    <name evidence="2" type="ORF">A2828_02750</name>
</gene>
<dbReference type="EMBL" id="MHSR01000021">
    <property type="protein sequence ID" value="OHA46117.1"/>
    <property type="molecule type" value="Genomic_DNA"/>
</dbReference>
<dbReference type="Proteomes" id="UP000178869">
    <property type="component" value="Unassembled WGS sequence"/>
</dbReference>
<accession>A0A1G2PCT4</accession>
<name>A0A1G2PCT4_9BACT</name>
<reference evidence="2 3" key="1">
    <citation type="journal article" date="2016" name="Nat. Commun.">
        <title>Thousands of microbial genomes shed light on interconnected biogeochemical processes in an aquifer system.</title>
        <authorList>
            <person name="Anantharaman K."/>
            <person name="Brown C.T."/>
            <person name="Hug L.A."/>
            <person name="Sharon I."/>
            <person name="Castelle C.J."/>
            <person name="Probst A.J."/>
            <person name="Thomas B.C."/>
            <person name="Singh A."/>
            <person name="Wilkins M.J."/>
            <person name="Karaoz U."/>
            <person name="Brodie E.L."/>
            <person name="Williams K.H."/>
            <person name="Hubbard S.S."/>
            <person name="Banfield J.F."/>
        </authorList>
    </citation>
    <scope>NUCLEOTIDE SEQUENCE [LARGE SCALE GENOMIC DNA]</scope>
</reference>
<dbReference type="Pfam" id="PF12705">
    <property type="entry name" value="PDDEXK_1"/>
    <property type="match status" value="1"/>
</dbReference>
<evidence type="ECO:0000313" key="2">
    <source>
        <dbReference type="EMBL" id="OHA46117.1"/>
    </source>
</evidence>
<dbReference type="AlphaFoldDB" id="A0A1G2PCT4"/>
<organism evidence="2 3">
    <name type="scientific">Candidatus Terrybacteria bacterium RIFCSPHIGHO2_01_FULL_43_35</name>
    <dbReference type="NCBI Taxonomy" id="1802361"/>
    <lineage>
        <taxon>Bacteria</taxon>
        <taxon>Candidatus Terryibacteriota</taxon>
    </lineage>
</organism>
<dbReference type="Gene3D" id="3.90.320.10">
    <property type="match status" value="1"/>
</dbReference>
<protein>
    <recommendedName>
        <fullName evidence="1">PD-(D/E)XK endonuclease-like domain-containing protein</fullName>
    </recommendedName>
</protein>
<feature type="domain" description="PD-(D/E)XK endonuclease-like" evidence="1">
    <location>
        <begin position="93"/>
        <end position="214"/>
    </location>
</feature>
<dbReference type="InterPro" id="IPR011604">
    <property type="entry name" value="PDDEXK-like_dom_sf"/>
</dbReference>
<proteinExistence type="predicted"/>
<evidence type="ECO:0000259" key="1">
    <source>
        <dbReference type="Pfam" id="PF12705"/>
    </source>
</evidence>
<sequence length="224" mass="25287">MFKVSPSAIGMLLECPRCLWLHYREDVKRPSGIFPSLPGGMDGIFKAYFDSWRQKGELPPELAGKANGKLFDDMGKLSLWRNNWKGLSAEFPEYDILLKGAIDDILLLEDGSIAPLDFKTRGYPTKEDTHEHYQPQLDLYALLFSKNGLNVAKEGYLLFFWPKAYANGNAEFSTELIKMSVSPEGGIKILEKVRDIISGDMPKAHAECGYCQYRGNETQDTMAF</sequence>